<comment type="caution">
    <text evidence="3">The sequence shown here is derived from an EMBL/GenBank/DDBJ whole genome shotgun (WGS) entry which is preliminary data.</text>
</comment>
<keyword evidence="1" id="KW-0175">Coiled coil</keyword>
<proteinExistence type="predicted"/>
<dbReference type="AlphaFoldDB" id="A0A073HYW1"/>
<accession>A0A073HYW1</accession>
<reference evidence="4" key="1">
    <citation type="journal article" date="2014" name="Cell">
        <title>The Architecture of a Scrambled Genome Reveals Massive Levels of Genomic Rearrangement during Development.</title>
        <authorList>
            <person name="Chen X."/>
            <person name="Bracht J.R."/>
            <person name="Goldman A.D."/>
            <person name="Dolzhenko E."/>
            <person name="Clay D.M."/>
            <person name="Swart E.C."/>
            <person name="Perlman D.H."/>
            <person name="Doak T.G."/>
            <person name="Stuart A."/>
            <person name="Amemiya C.T."/>
            <person name="Sebra R.P."/>
            <person name="Landweber L.F."/>
        </authorList>
    </citation>
    <scope>NUCLEOTIDE SEQUENCE [LARGE SCALE GENOMIC DNA]</scope>
    <source>
        <strain evidence="4">JRB310</strain>
    </source>
</reference>
<name>A0A073HYW1_9SPIT</name>
<dbReference type="Proteomes" id="UP000053232">
    <property type="component" value="Unassembled WGS sequence"/>
</dbReference>
<gene>
    <name evidence="3" type="ORF">OXYTRIMIC_166</name>
</gene>
<sequence length="344" mass="39408">MEKTENKSKDSNSVNSSDKVQCDKNIQSGLQSLDSQQVITSSEDFESESDSTFPELNQIERVISKQFTGLTNDAMAELKQQLFTQLPEILDSKLNEKLNQKNLENSDQLQDLKNKVDLIEFEVIQQLIADGKDEIQNAFQVLVKDIKTLSPTIGVASQESLATHVKRFTEQYNSLKKLLNENQIQSENLSQQVKKLDNQMGQSQKVNEEKQKEMQLNSKSIIEQVNAICTEHLKQVNNNYDVIKNNMKQMSSRLTCIEKADIKQNMEQPNNQDNQNGLQQSVSQTMAQQSINVQKLISEQEFNQIIGRYNSHNDTVKVVQILGHYFLYDNISMKFILIKENINI</sequence>
<keyword evidence="4" id="KW-1185">Reference proteome</keyword>
<evidence type="ECO:0000313" key="4">
    <source>
        <dbReference type="Proteomes" id="UP000053232"/>
    </source>
</evidence>
<protein>
    <submittedName>
        <fullName evidence="3">Uncharacterized protein</fullName>
    </submittedName>
</protein>
<dbReference type="EMBL" id="ARYC01010481">
    <property type="protein sequence ID" value="KEJ82619.1"/>
    <property type="molecule type" value="Genomic_DNA"/>
</dbReference>
<evidence type="ECO:0000313" key="3">
    <source>
        <dbReference type="EMBL" id="KEJ82619.1"/>
    </source>
</evidence>
<feature type="region of interest" description="Disordered" evidence="2">
    <location>
        <begin position="1"/>
        <end position="53"/>
    </location>
</feature>
<evidence type="ECO:0000256" key="2">
    <source>
        <dbReference type="SAM" id="MobiDB-lite"/>
    </source>
</evidence>
<organism evidence="3 4">
    <name type="scientific">Oxytricha trifallax</name>
    <dbReference type="NCBI Taxonomy" id="1172189"/>
    <lineage>
        <taxon>Eukaryota</taxon>
        <taxon>Sar</taxon>
        <taxon>Alveolata</taxon>
        <taxon>Ciliophora</taxon>
        <taxon>Intramacronucleata</taxon>
        <taxon>Spirotrichea</taxon>
        <taxon>Stichotrichia</taxon>
        <taxon>Sporadotrichida</taxon>
        <taxon>Oxytrichidae</taxon>
        <taxon>Oxytrichinae</taxon>
        <taxon>Oxytricha</taxon>
    </lineage>
</organism>
<feature type="compositionally biased region" description="Polar residues" evidence="2">
    <location>
        <begin position="24"/>
        <end position="39"/>
    </location>
</feature>
<feature type="coiled-coil region" evidence="1">
    <location>
        <begin position="165"/>
        <end position="253"/>
    </location>
</feature>
<evidence type="ECO:0000256" key="1">
    <source>
        <dbReference type="SAM" id="Coils"/>
    </source>
</evidence>
<feature type="compositionally biased region" description="Basic and acidic residues" evidence="2">
    <location>
        <begin position="1"/>
        <end position="10"/>
    </location>
</feature>